<dbReference type="Gene3D" id="3.10.20.370">
    <property type="match status" value="1"/>
</dbReference>
<evidence type="ECO:0000259" key="11">
    <source>
        <dbReference type="PROSITE" id="PS50878"/>
    </source>
</evidence>
<keyword evidence="5" id="KW-0540">Nuclease</keyword>
<dbReference type="Gene3D" id="3.30.420.10">
    <property type="entry name" value="Ribonuclease H-like superfamily/Ribonuclease H"/>
    <property type="match status" value="1"/>
</dbReference>
<evidence type="ECO:0000256" key="2">
    <source>
        <dbReference type="ARBA" id="ARBA00022670"/>
    </source>
</evidence>
<dbReference type="CDD" id="cd09274">
    <property type="entry name" value="RNase_HI_RT_Ty3"/>
    <property type="match status" value="1"/>
</dbReference>
<evidence type="ECO:0000313" key="13">
    <source>
        <dbReference type="EMBL" id="JAQ15695.1"/>
    </source>
</evidence>
<dbReference type="SUPFAM" id="SSF53098">
    <property type="entry name" value="Ribonuclease H-like"/>
    <property type="match status" value="1"/>
</dbReference>
<sequence>PHVQDFNCQLAGKVLFSKIDLVRAFHHIPVDPADVHKTAVITPFGLFEFVRMPFGLRNAGQSFQRFIHTIIGDLDFAYAFLDDLLVASSSKQEHLQHLRMVLDRLNKYGININIEKCVFGADEVEFLGYSVSAGGIRPLPARVEAISNFPQPDTIAQLRRYLGLLNFYRRSIPKAALTQQLLFDLCKDTRKNDKRPVQWTPEAIKAFHKTKEELANAVLLAHPAADSQLILMFDASDFGMGASLHQVKNGKAEPLAFFSKSLSPAQKRYSTYDRELLACYSSVRYFRHMLEGRIFTMVTDHRPLTFAFRQRLDKASPRQMRHLDYVAQFSTDIRYLAGKDNVAADFFSRISSIAIPASIDYKDIAQAQKDDVELESLKASSSLQFQVITLPCGDELTVDASTGKLRPFIPDSFRRQAFESVHNLAHPGIKASVSMVKQRFIWPSLAKDVKLWAQSCVPCQRSKVHRHTASAVGEYPPVDRRFSHVNIDFVGPLPPSRGFTYLLTMIDRFSRWPEVVPVMDCTAETAAYAVLNSWIARFGVPDFITSDRGRHFDCTLFKHLTTALGIQHIKTSAYHPCANGKIERFHRVLKSSLKAQLTDDWVGKLPTVMLGLRSYIMPACNATPAELIYGAPIRLPADMLQSTPENSVVDQSAFVARLRQDLKSLRPAPDEHHSSPKVFVHPDLKTASHVFVRHDAARRPLQPVYDGPFRVIRRKGKTYEIETQRGRQSVAIDRLKPAYLLSDSADPAAGTPVPSPVLPDQPVQTTRTGRAVRFPARFLE</sequence>
<dbReference type="Pfam" id="PF00078">
    <property type="entry name" value="RVT_1"/>
    <property type="match status" value="1"/>
</dbReference>
<dbReference type="GO" id="GO:0042575">
    <property type="term" value="C:DNA polymerase complex"/>
    <property type="evidence" value="ECO:0007669"/>
    <property type="project" value="UniProtKB-ARBA"/>
</dbReference>
<dbReference type="InterPro" id="IPR036397">
    <property type="entry name" value="RNaseH_sf"/>
</dbReference>
<dbReference type="FunFam" id="3.30.420.10:FF:000032">
    <property type="entry name" value="Retrovirus-related Pol polyprotein from transposon 297-like Protein"/>
    <property type="match status" value="1"/>
</dbReference>
<dbReference type="Gene3D" id="3.10.10.10">
    <property type="entry name" value="HIV Type 1 Reverse Transcriptase, subunit A, domain 1"/>
    <property type="match status" value="1"/>
</dbReference>
<evidence type="ECO:0000256" key="7">
    <source>
        <dbReference type="ARBA" id="ARBA00022801"/>
    </source>
</evidence>
<keyword evidence="6" id="KW-0255">Endonuclease</keyword>
<keyword evidence="2" id="KW-0645">Protease</keyword>
<dbReference type="InterPro" id="IPR001584">
    <property type="entry name" value="Integrase_cat-core"/>
</dbReference>
<evidence type="ECO:0000256" key="10">
    <source>
        <dbReference type="SAM" id="MobiDB-lite"/>
    </source>
</evidence>
<feature type="region of interest" description="Disordered" evidence="10">
    <location>
        <begin position="744"/>
        <end position="764"/>
    </location>
</feature>
<dbReference type="SUPFAM" id="SSF56672">
    <property type="entry name" value="DNA/RNA polymerases"/>
    <property type="match status" value="1"/>
</dbReference>
<dbReference type="GO" id="GO:0003964">
    <property type="term" value="F:RNA-directed DNA polymerase activity"/>
    <property type="evidence" value="ECO:0007669"/>
    <property type="project" value="UniProtKB-KW"/>
</dbReference>
<dbReference type="InterPro" id="IPR041577">
    <property type="entry name" value="RT_RNaseH_2"/>
</dbReference>
<dbReference type="Pfam" id="PF17921">
    <property type="entry name" value="Integrase_H2C2"/>
    <property type="match status" value="1"/>
</dbReference>
<keyword evidence="4" id="KW-0548">Nucleotidyltransferase</keyword>
<feature type="domain" description="Integrase catalytic" evidence="12">
    <location>
        <begin position="472"/>
        <end position="644"/>
    </location>
</feature>
<dbReference type="GO" id="GO:0008233">
    <property type="term" value="F:peptidase activity"/>
    <property type="evidence" value="ECO:0007669"/>
    <property type="project" value="UniProtKB-KW"/>
</dbReference>
<dbReference type="PANTHER" id="PTHR37984">
    <property type="entry name" value="PROTEIN CBG26694"/>
    <property type="match status" value="1"/>
</dbReference>
<feature type="non-terminal residue" evidence="13">
    <location>
        <position position="1"/>
    </location>
</feature>
<dbReference type="InterPro" id="IPR041588">
    <property type="entry name" value="Integrase_H2C2"/>
</dbReference>
<evidence type="ECO:0000256" key="4">
    <source>
        <dbReference type="ARBA" id="ARBA00022695"/>
    </source>
</evidence>
<dbReference type="CDD" id="cd01647">
    <property type="entry name" value="RT_LTR"/>
    <property type="match status" value="1"/>
</dbReference>
<dbReference type="GO" id="GO:0003676">
    <property type="term" value="F:nucleic acid binding"/>
    <property type="evidence" value="ECO:0007669"/>
    <property type="project" value="InterPro"/>
</dbReference>
<dbReference type="Gene3D" id="1.10.340.70">
    <property type="match status" value="1"/>
</dbReference>
<dbReference type="PROSITE" id="PS50994">
    <property type="entry name" value="INTEGRASE"/>
    <property type="match status" value="1"/>
</dbReference>
<dbReference type="Gene3D" id="3.30.70.270">
    <property type="match status" value="2"/>
</dbReference>
<dbReference type="Pfam" id="PF17919">
    <property type="entry name" value="RT_RNaseH_2"/>
    <property type="match status" value="1"/>
</dbReference>
<dbReference type="EMBL" id="GDHC01002934">
    <property type="protein sequence ID" value="JAQ15695.1"/>
    <property type="molecule type" value="Transcribed_RNA"/>
</dbReference>
<keyword evidence="9" id="KW-0511">Multifunctional enzyme</keyword>
<proteinExistence type="predicted"/>
<gene>
    <name evidence="13" type="primary">TY3B-I_47</name>
    <name evidence="13" type="ORF">g.74371</name>
</gene>
<dbReference type="Pfam" id="PF00665">
    <property type="entry name" value="rve"/>
    <property type="match status" value="1"/>
</dbReference>
<dbReference type="InterPro" id="IPR000477">
    <property type="entry name" value="RT_dom"/>
</dbReference>
<keyword evidence="8" id="KW-0695">RNA-directed DNA polymerase</keyword>
<keyword evidence="7" id="KW-0378">Hydrolase</keyword>
<dbReference type="PANTHER" id="PTHR37984:SF5">
    <property type="entry name" value="PROTEIN NYNRIN-LIKE"/>
    <property type="match status" value="1"/>
</dbReference>
<dbReference type="FunFam" id="3.10.20.370:FF:000001">
    <property type="entry name" value="Retrovirus-related Pol polyprotein from transposon 17.6-like protein"/>
    <property type="match status" value="1"/>
</dbReference>
<dbReference type="InterPro" id="IPR043128">
    <property type="entry name" value="Rev_trsase/Diguanyl_cyclase"/>
</dbReference>
<dbReference type="AlphaFoldDB" id="A0A146M8V0"/>
<evidence type="ECO:0000256" key="1">
    <source>
        <dbReference type="ARBA" id="ARBA00012493"/>
    </source>
</evidence>
<evidence type="ECO:0000256" key="5">
    <source>
        <dbReference type="ARBA" id="ARBA00022722"/>
    </source>
</evidence>
<dbReference type="PROSITE" id="PS50878">
    <property type="entry name" value="RT_POL"/>
    <property type="match status" value="1"/>
</dbReference>
<dbReference type="GO" id="GO:0015074">
    <property type="term" value="P:DNA integration"/>
    <property type="evidence" value="ECO:0007669"/>
    <property type="project" value="InterPro"/>
</dbReference>
<dbReference type="GO" id="GO:0006508">
    <property type="term" value="P:proteolysis"/>
    <property type="evidence" value="ECO:0007669"/>
    <property type="project" value="UniProtKB-KW"/>
</dbReference>
<evidence type="ECO:0000259" key="12">
    <source>
        <dbReference type="PROSITE" id="PS50994"/>
    </source>
</evidence>
<evidence type="ECO:0000256" key="8">
    <source>
        <dbReference type="ARBA" id="ARBA00022918"/>
    </source>
</evidence>
<name>A0A146M8V0_LYGHE</name>
<accession>A0A146M8V0</accession>
<evidence type="ECO:0000256" key="9">
    <source>
        <dbReference type="ARBA" id="ARBA00023268"/>
    </source>
</evidence>
<dbReference type="InterPro" id="IPR012337">
    <property type="entry name" value="RNaseH-like_sf"/>
</dbReference>
<keyword evidence="3" id="KW-0808">Transferase</keyword>
<dbReference type="GO" id="GO:0004519">
    <property type="term" value="F:endonuclease activity"/>
    <property type="evidence" value="ECO:0007669"/>
    <property type="project" value="UniProtKB-KW"/>
</dbReference>
<evidence type="ECO:0000256" key="6">
    <source>
        <dbReference type="ARBA" id="ARBA00022759"/>
    </source>
</evidence>
<reference evidence="13" key="1">
    <citation type="journal article" date="2016" name="Gigascience">
        <title>De novo construction of an expanded transcriptome assembly for the western tarnished plant bug, Lygus hesperus.</title>
        <authorList>
            <person name="Tassone E.E."/>
            <person name="Geib S.M."/>
            <person name="Hall B."/>
            <person name="Fabrick J.A."/>
            <person name="Brent C.S."/>
            <person name="Hull J.J."/>
        </authorList>
    </citation>
    <scope>NUCLEOTIDE SEQUENCE</scope>
</reference>
<evidence type="ECO:0000256" key="3">
    <source>
        <dbReference type="ARBA" id="ARBA00022679"/>
    </source>
</evidence>
<dbReference type="InterPro" id="IPR050951">
    <property type="entry name" value="Retrovirus_Pol_polyprotein"/>
</dbReference>
<feature type="domain" description="Reverse transcriptase" evidence="11">
    <location>
        <begin position="1"/>
        <end position="131"/>
    </location>
</feature>
<dbReference type="InterPro" id="IPR043502">
    <property type="entry name" value="DNA/RNA_pol_sf"/>
</dbReference>
<organism evidence="13">
    <name type="scientific">Lygus hesperus</name>
    <name type="common">Western plant bug</name>
    <dbReference type="NCBI Taxonomy" id="30085"/>
    <lineage>
        <taxon>Eukaryota</taxon>
        <taxon>Metazoa</taxon>
        <taxon>Ecdysozoa</taxon>
        <taxon>Arthropoda</taxon>
        <taxon>Hexapoda</taxon>
        <taxon>Insecta</taxon>
        <taxon>Pterygota</taxon>
        <taxon>Neoptera</taxon>
        <taxon>Paraneoptera</taxon>
        <taxon>Hemiptera</taxon>
        <taxon>Heteroptera</taxon>
        <taxon>Panheteroptera</taxon>
        <taxon>Cimicomorpha</taxon>
        <taxon>Miridae</taxon>
        <taxon>Mirini</taxon>
        <taxon>Lygus</taxon>
    </lineage>
</organism>
<dbReference type="EC" id="2.7.7.49" evidence="1"/>
<protein>
    <recommendedName>
        <fullName evidence="1">RNA-directed DNA polymerase</fullName>
        <ecNumber evidence="1">2.7.7.49</ecNumber>
    </recommendedName>
</protein>
<dbReference type="FunFam" id="3.10.10.10:FF:000007">
    <property type="entry name" value="Retrovirus-related Pol polyprotein from transposon 17.6-like Protein"/>
    <property type="match status" value="1"/>
</dbReference>